<protein>
    <recommendedName>
        <fullName evidence="1">DDE-1 domain-containing protein</fullName>
    </recommendedName>
</protein>
<dbReference type="OrthoDB" id="2392502at2759"/>
<dbReference type="AlphaFoldDB" id="A0A162TDH0"/>
<gene>
    <name evidence="2" type="ORF">PHYBLDRAFT_151250</name>
</gene>
<dbReference type="EMBL" id="KV440998">
    <property type="protein sequence ID" value="OAD67722.1"/>
    <property type="molecule type" value="Genomic_DNA"/>
</dbReference>
<name>A0A162TDH0_PHYB8</name>
<evidence type="ECO:0000313" key="2">
    <source>
        <dbReference type="EMBL" id="OAD67722.1"/>
    </source>
</evidence>
<dbReference type="GO" id="GO:0003676">
    <property type="term" value="F:nucleic acid binding"/>
    <property type="evidence" value="ECO:0007669"/>
    <property type="project" value="InterPro"/>
</dbReference>
<evidence type="ECO:0000313" key="3">
    <source>
        <dbReference type="Proteomes" id="UP000077315"/>
    </source>
</evidence>
<feature type="domain" description="DDE-1" evidence="1">
    <location>
        <begin position="3"/>
        <end position="80"/>
    </location>
</feature>
<keyword evidence="3" id="KW-1185">Reference proteome</keyword>
<proteinExistence type="predicted"/>
<dbReference type="InterPro" id="IPR004875">
    <property type="entry name" value="DDE_SF_endonuclease_dom"/>
</dbReference>
<reference evidence="3" key="1">
    <citation type="submission" date="2015-06" db="EMBL/GenBank/DDBJ databases">
        <title>Expansion of signal transduction pathways in fungi by whole-genome duplication.</title>
        <authorList>
            <consortium name="DOE Joint Genome Institute"/>
            <person name="Corrochano L.M."/>
            <person name="Kuo A."/>
            <person name="Marcet-Houben M."/>
            <person name="Polaino S."/>
            <person name="Salamov A."/>
            <person name="Villalobos J.M."/>
            <person name="Alvarez M.I."/>
            <person name="Avalos J."/>
            <person name="Benito E.P."/>
            <person name="Benoit I."/>
            <person name="Burger G."/>
            <person name="Camino L.P."/>
            <person name="Canovas D."/>
            <person name="Cerda-Olmedo E."/>
            <person name="Cheng J.-F."/>
            <person name="Dominguez A."/>
            <person name="Elias M."/>
            <person name="Eslava A.P."/>
            <person name="Glaser F."/>
            <person name="Grimwood J."/>
            <person name="Gutierrez G."/>
            <person name="Heitman J."/>
            <person name="Henrissat B."/>
            <person name="Iturriaga E.A."/>
            <person name="Lang B.F."/>
            <person name="Lavin J.L."/>
            <person name="Lee S."/>
            <person name="Li W."/>
            <person name="Lindquist E."/>
            <person name="Lopez-Garcia S."/>
            <person name="Luque E.M."/>
            <person name="Marcos A.T."/>
            <person name="Martin J."/>
            <person name="McCluskey K."/>
            <person name="Medina H.R."/>
            <person name="Miralles-Duran A."/>
            <person name="Miyazaki A."/>
            <person name="Munoz-Torres E."/>
            <person name="Oguiza J.A."/>
            <person name="Ohm R."/>
            <person name="Olmedo M."/>
            <person name="Orejas M."/>
            <person name="Ortiz-Castellanos L."/>
            <person name="Pisabarro A.G."/>
            <person name="Rodriguez-Romero J."/>
            <person name="Ruiz-Herrera J."/>
            <person name="Ruiz-Vazquez R."/>
            <person name="Sanz C."/>
            <person name="Schackwitz W."/>
            <person name="Schmutz J."/>
            <person name="Shahriari M."/>
            <person name="Shelest E."/>
            <person name="Silva-Franco F."/>
            <person name="Soanes D."/>
            <person name="Syed K."/>
            <person name="Tagua V.G."/>
            <person name="Talbot N.J."/>
            <person name="Thon M."/>
            <person name="De vries R.P."/>
            <person name="Wiebenga A."/>
            <person name="Yadav J.S."/>
            <person name="Braun E.L."/>
            <person name="Baker S."/>
            <person name="Garre V."/>
            <person name="Horwitz B."/>
            <person name="Torres-Martinez S."/>
            <person name="Idnurm A."/>
            <person name="Herrera-Estrella A."/>
            <person name="Gabaldon T."/>
            <person name="Grigoriev I.V."/>
        </authorList>
    </citation>
    <scope>NUCLEOTIDE SEQUENCE [LARGE SCALE GENOMIC DNA]</scope>
    <source>
        <strain evidence="3">NRRL 1555(-)</strain>
    </source>
</reference>
<dbReference type="VEuPathDB" id="FungiDB:PHYBLDRAFT_151250"/>
<dbReference type="InParanoid" id="A0A162TDH0"/>
<sequence>MKAQKYKMLLILDNFSGHIVDYVPTNVELLFLSPNTTSHLQPLDGEILQAFKAYFKHKQYAKAYQYIGMIQNGQQDNTMRKKEVHLGVHWGAAQGAAQEGEVDVVIQTLGCWIYHI</sequence>
<organism evidence="2 3">
    <name type="scientific">Phycomyces blakesleeanus (strain ATCC 8743b / DSM 1359 / FGSC 10004 / NBRC 33097 / NRRL 1555)</name>
    <dbReference type="NCBI Taxonomy" id="763407"/>
    <lineage>
        <taxon>Eukaryota</taxon>
        <taxon>Fungi</taxon>
        <taxon>Fungi incertae sedis</taxon>
        <taxon>Mucoromycota</taxon>
        <taxon>Mucoromycotina</taxon>
        <taxon>Mucoromycetes</taxon>
        <taxon>Mucorales</taxon>
        <taxon>Phycomycetaceae</taxon>
        <taxon>Phycomyces</taxon>
    </lineage>
</organism>
<evidence type="ECO:0000259" key="1">
    <source>
        <dbReference type="Pfam" id="PF03184"/>
    </source>
</evidence>
<dbReference type="RefSeq" id="XP_018285762.1">
    <property type="nucleotide sequence ID" value="XM_018432635.1"/>
</dbReference>
<dbReference type="Pfam" id="PF03184">
    <property type="entry name" value="DDE_1"/>
    <property type="match status" value="1"/>
</dbReference>
<dbReference type="GeneID" id="28993541"/>
<accession>A0A162TDH0</accession>
<dbReference type="Proteomes" id="UP000077315">
    <property type="component" value="Unassembled WGS sequence"/>
</dbReference>